<protein>
    <submittedName>
        <fullName evidence="1">Clan AA aspartic protease</fullName>
        <ecNumber evidence="1">3.4.23.-</ecNumber>
    </submittedName>
</protein>
<dbReference type="InterPro" id="IPR021109">
    <property type="entry name" value="Peptidase_aspartic_dom_sf"/>
</dbReference>
<dbReference type="SUPFAM" id="SSF50630">
    <property type="entry name" value="Acid proteases"/>
    <property type="match status" value="1"/>
</dbReference>
<keyword evidence="1" id="KW-0378">Hydrolase</keyword>
<name>A0ABY7TGW4_9SPHN</name>
<dbReference type="Pfam" id="PF13650">
    <property type="entry name" value="Asp_protease_2"/>
    <property type="match status" value="1"/>
</dbReference>
<evidence type="ECO:0000313" key="2">
    <source>
        <dbReference type="Proteomes" id="UP001220395"/>
    </source>
</evidence>
<dbReference type="RefSeq" id="WP_273686255.1">
    <property type="nucleotide sequence ID" value="NZ_CP117411.1"/>
</dbReference>
<dbReference type="GO" id="GO:0008233">
    <property type="term" value="F:peptidase activity"/>
    <property type="evidence" value="ECO:0007669"/>
    <property type="project" value="UniProtKB-KW"/>
</dbReference>
<dbReference type="EMBL" id="CP117411">
    <property type="protein sequence ID" value="WCT72298.1"/>
    <property type="molecule type" value="Genomic_DNA"/>
</dbReference>
<proteinExistence type="predicted"/>
<dbReference type="InterPro" id="IPR022274">
    <property type="entry name" value="Peptidase_asp_AF0612"/>
</dbReference>
<dbReference type="CDD" id="cd00303">
    <property type="entry name" value="retropepsin_like"/>
    <property type="match status" value="1"/>
</dbReference>
<evidence type="ECO:0000313" key="1">
    <source>
        <dbReference type="EMBL" id="WCT72298.1"/>
    </source>
</evidence>
<dbReference type="Proteomes" id="UP001220395">
    <property type="component" value="Chromosome"/>
</dbReference>
<keyword evidence="2" id="KW-1185">Reference proteome</keyword>
<keyword evidence="1" id="KW-0645">Protease</keyword>
<accession>A0ABY7TGW4</accession>
<dbReference type="EC" id="3.4.23.-" evidence="1"/>
<sequence>MGVVYAPIKLSNLLRDDLQPVEVDALVDSGAINLCIPEIVQRELGLTVKRTRVAQMADGSLLEVGIVEPVTVQFENRITTTTAMVLGNEVLLGAIAMQDMDVMIDPRNERLILPPDRPNFALAKVK</sequence>
<gene>
    <name evidence="1" type="ORF">PQ455_11685</name>
</gene>
<reference evidence="1 2" key="1">
    <citation type="submission" date="2023-02" db="EMBL/GenBank/DDBJ databases">
        <title>Genome sequence of Sphingomonas naphthae.</title>
        <authorList>
            <person name="Kim S."/>
            <person name="Heo J."/>
            <person name="Kwon S.-W."/>
        </authorList>
    </citation>
    <scope>NUCLEOTIDE SEQUENCE [LARGE SCALE GENOMIC DNA]</scope>
    <source>
        <strain evidence="1 2">KACC 18716</strain>
    </source>
</reference>
<organism evidence="1 2">
    <name type="scientific">Sphingomonas naphthae</name>
    <dbReference type="NCBI Taxonomy" id="1813468"/>
    <lineage>
        <taxon>Bacteria</taxon>
        <taxon>Pseudomonadati</taxon>
        <taxon>Pseudomonadota</taxon>
        <taxon>Alphaproteobacteria</taxon>
        <taxon>Sphingomonadales</taxon>
        <taxon>Sphingomonadaceae</taxon>
        <taxon>Sphingomonas</taxon>
    </lineage>
</organism>
<dbReference type="GO" id="GO:0006508">
    <property type="term" value="P:proteolysis"/>
    <property type="evidence" value="ECO:0007669"/>
    <property type="project" value="UniProtKB-KW"/>
</dbReference>
<dbReference type="Gene3D" id="2.40.70.10">
    <property type="entry name" value="Acid Proteases"/>
    <property type="match status" value="1"/>
</dbReference>
<dbReference type="NCBIfam" id="TIGR03698">
    <property type="entry name" value="clan_AA_DTGF"/>
    <property type="match status" value="1"/>
</dbReference>